<dbReference type="EMBL" id="LR796418">
    <property type="protein sequence ID" value="CAB4142628.1"/>
    <property type="molecule type" value="Genomic_DNA"/>
</dbReference>
<reference evidence="2" key="1">
    <citation type="submission" date="2020-04" db="EMBL/GenBank/DDBJ databases">
        <authorList>
            <person name="Chiriac C."/>
            <person name="Salcher M."/>
            <person name="Ghai R."/>
            <person name="Kavagutti S V."/>
        </authorList>
    </citation>
    <scope>NUCLEOTIDE SEQUENCE</scope>
</reference>
<gene>
    <name evidence="1" type="ORF">UFOVP436_21</name>
    <name evidence="2" type="ORF">UFOVP784_21</name>
</gene>
<evidence type="ECO:0000313" key="1">
    <source>
        <dbReference type="EMBL" id="CAB4142628.1"/>
    </source>
</evidence>
<dbReference type="EMBL" id="LR796737">
    <property type="protein sequence ID" value="CAB4162193.1"/>
    <property type="molecule type" value="Genomic_DNA"/>
</dbReference>
<protein>
    <submittedName>
        <fullName evidence="2">Uncharacterized protein</fullName>
    </submittedName>
</protein>
<organism evidence="2">
    <name type="scientific">uncultured Caudovirales phage</name>
    <dbReference type="NCBI Taxonomy" id="2100421"/>
    <lineage>
        <taxon>Viruses</taxon>
        <taxon>Duplodnaviria</taxon>
        <taxon>Heunggongvirae</taxon>
        <taxon>Uroviricota</taxon>
        <taxon>Caudoviricetes</taxon>
        <taxon>Peduoviridae</taxon>
        <taxon>Maltschvirus</taxon>
        <taxon>Maltschvirus maltsch</taxon>
    </lineage>
</organism>
<proteinExistence type="predicted"/>
<name>A0A6J5NTF7_9CAUD</name>
<sequence>MSFETYRPNVRLKAMANGPLRSNNNYQFGFYDIGVLRHALEHSGSPEYRVAALPIPTNDFDLADLEKIISNKNVQYAIVDKNKIVVTIIDGQQGWMSVLNDMGYSVKGGGKTAKRMKSFHRATLINAHFDKLNIQWVEPTDFSRHQFTEDEGWSAWVTDPAVKARLLDGGFVVSSRLIQKAVQNLPVYEPFNTLDTNEYYYDPAIRQQLTMFLLKSRVFNARIIMDEGTIKGNMIVRDDLPEWVDVISSRENLKKEVTYTGGFRLLAEPQGPKNRVITDDQTVINLPKLFRKNDMEMWLEEEYEKMFAKATDGQLITDWKSVFMRNFSNEKQDIEDIEAQSRISYVGYRWVSMGLSITNSPWLFETLAVSHAKPLQKRIPIPCSVYEQIIPESLARMAGYDIEVEEGTIRRINELGVHIVNDFDWLEMYESHGGHDQDDFFKLFYRTMESGEHDGAKVVIVARSPNGFGEYSIFRYVEGEWFPTWTKADGEKVSFPEVNGRGWPQRLSIAIRNNKVRYTGLPGENRKDETRPITEQYSVQDVMHDVKIAMNGGNVGRYVNSSMLHSMVVGKHRPVQLCSLESAIDGCTQTSDPDDRTAIDSEADIMIEEVLATNKPIDRDFWFGRFRALAAKHPEVETYEGKITQLNKLCNEHYNRYVQRVVKYSQENVRPLPIVHELGQRLYYHALPVLRQFRMSIFNANALDIVQTANGIKRNEWEHLYNAIVEKIESFERIQDKHDFILSLYSASIKNPTSNGKVTDQIVMNRLVYPHLEAALIHYGIGNKVVITFENGEPKLTERKATSWAYPNEDNEMVEFNNALLYQQYHAQFSPVAHTSADTPMKNQRRMKAEF</sequence>
<evidence type="ECO:0000313" key="2">
    <source>
        <dbReference type="EMBL" id="CAB4162193.1"/>
    </source>
</evidence>
<accession>A0A6J5NTF7</accession>